<gene>
    <name evidence="2" type="ORF">I586_00068</name>
    <name evidence="1" type="ORF">UAY_01799</name>
</gene>
<dbReference type="PATRIC" id="fig|1158609.3.peg.1758"/>
<reference evidence="1 3" key="1">
    <citation type="submission" date="2013-02" db="EMBL/GenBank/DDBJ databases">
        <title>The Genome Sequence of Enterococcus moraviensis BAA-383.</title>
        <authorList>
            <consortium name="The Broad Institute Genome Sequencing Platform"/>
            <consortium name="The Broad Institute Genome Sequencing Center for Infectious Disease"/>
            <person name="Earl A.M."/>
            <person name="Gilmore M.S."/>
            <person name="Lebreton F."/>
            <person name="Walker B."/>
            <person name="Young S.K."/>
            <person name="Zeng Q."/>
            <person name="Gargeya S."/>
            <person name="Fitzgerald M."/>
            <person name="Haas B."/>
            <person name="Abouelleil A."/>
            <person name="Alvarado L."/>
            <person name="Arachchi H.M."/>
            <person name="Berlin A.M."/>
            <person name="Chapman S.B."/>
            <person name="Dewar J."/>
            <person name="Goldberg J."/>
            <person name="Griggs A."/>
            <person name="Gujja S."/>
            <person name="Hansen M."/>
            <person name="Howarth C."/>
            <person name="Imamovic A."/>
            <person name="Larimer J."/>
            <person name="McCowan C."/>
            <person name="Murphy C."/>
            <person name="Neiman D."/>
            <person name="Pearson M."/>
            <person name="Priest M."/>
            <person name="Roberts A."/>
            <person name="Saif S."/>
            <person name="Shea T."/>
            <person name="Sisk P."/>
            <person name="Sykes S."/>
            <person name="Wortman J."/>
            <person name="Nusbaum C."/>
            <person name="Birren B."/>
        </authorList>
    </citation>
    <scope>NUCLEOTIDE SEQUENCE [LARGE SCALE GENOMIC DNA]</scope>
    <source>
        <strain evidence="1 3">ATCC BAA-383</strain>
    </source>
</reference>
<reference evidence="2 4" key="2">
    <citation type="submission" date="2013-03" db="EMBL/GenBank/DDBJ databases">
        <title>The Genome Sequence of Enterococcus moraviensis BAA-383 (PacBio/Illumina hybrid assembly).</title>
        <authorList>
            <consortium name="The Broad Institute Genomics Platform"/>
            <consortium name="The Broad Institute Genome Sequencing Center for Infectious Disease"/>
            <person name="Earl A."/>
            <person name="Russ C."/>
            <person name="Gilmore M."/>
            <person name="Surin D."/>
            <person name="Walker B."/>
            <person name="Young S."/>
            <person name="Zeng Q."/>
            <person name="Gargeya S."/>
            <person name="Fitzgerald M."/>
            <person name="Haas B."/>
            <person name="Abouelleil A."/>
            <person name="Allen A.W."/>
            <person name="Alvarado L."/>
            <person name="Arachchi H.M."/>
            <person name="Berlin A.M."/>
            <person name="Chapman S.B."/>
            <person name="Gainer-Dewar J."/>
            <person name="Goldberg J."/>
            <person name="Griggs A."/>
            <person name="Gujja S."/>
            <person name="Hansen M."/>
            <person name="Howarth C."/>
            <person name="Imamovic A."/>
            <person name="Ireland A."/>
            <person name="Larimer J."/>
            <person name="McCowan C."/>
            <person name="Murphy C."/>
            <person name="Pearson M."/>
            <person name="Poon T.W."/>
            <person name="Priest M."/>
            <person name="Roberts A."/>
            <person name="Saif S."/>
            <person name="Shea T."/>
            <person name="Sisk P."/>
            <person name="Sykes S."/>
            <person name="Wortman J."/>
            <person name="Nusbaum C."/>
            <person name="Birren B."/>
        </authorList>
    </citation>
    <scope>NUCLEOTIDE SEQUENCE [LARGE SCALE GENOMIC DNA]</scope>
    <source>
        <strain evidence="2 4">ATCC BAA-383</strain>
    </source>
</reference>
<accession>R2QZ70</accession>
<comment type="caution">
    <text evidence="1">The sequence shown here is derived from an EMBL/GenBank/DDBJ whole genome shotgun (WGS) entry which is preliminary data.</text>
</comment>
<protein>
    <submittedName>
        <fullName evidence="1">Uncharacterized protein</fullName>
    </submittedName>
</protein>
<dbReference type="Proteomes" id="UP000014157">
    <property type="component" value="Unassembled WGS sequence"/>
</dbReference>
<sequence>MNPKIEMKTPQLVEQVEVIHVEAVRGNGTEENPVRIVHQYWSKEGMLLAENDDY</sequence>
<keyword evidence="4" id="KW-1185">Reference proteome</keyword>
<dbReference type="EMBL" id="ASWB01000001">
    <property type="protein sequence ID" value="EOT73075.1"/>
    <property type="molecule type" value="Genomic_DNA"/>
</dbReference>
<dbReference type="EMBL" id="AJAS01000014">
    <property type="protein sequence ID" value="EOI00696.1"/>
    <property type="molecule type" value="Genomic_DNA"/>
</dbReference>
<dbReference type="Proteomes" id="UP000013781">
    <property type="component" value="Unassembled WGS sequence"/>
</dbReference>
<evidence type="ECO:0000313" key="4">
    <source>
        <dbReference type="Proteomes" id="UP000014157"/>
    </source>
</evidence>
<proteinExistence type="predicted"/>
<dbReference type="RefSeq" id="WP_010765178.1">
    <property type="nucleotide sequence ID" value="NZ_ASWB01000001.1"/>
</dbReference>
<dbReference type="AlphaFoldDB" id="R2QZ70"/>
<dbReference type="HOGENOM" id="CLU_3043218_0_0_9"/>
<evidence type="ECO:0000313" key="1">
    <source>
        <dbReference type="EMBL" id="EOI00696.1"/>
    </source>
</evidence>
<evidence type="ECO:0000313" key="3">
    <source>
        <dbReference type="Proteomes" id="UP000013781"/>
    </source>
</evidence>
<evidence type="ECO:0000313" key="2">
    <source>
        <dbReference type="EMBL" id="EOT73075.1"/>
    </source>
</evidence>
<name>R2QZ70_9ENTE</name>
<organism evidence="1 3">
    <name type="scientific">Enterococcus moraviensis ATCC BAA-383</name>
    <dbReference type="NCBI Taxonomy" id="1158609"/>
    <lineage>
        <taxon>Bacteria</taxon>
        <taxon>Bacillati</taxon>
        <taxon>Bacillota</taxon>
        <taxon>Bacilli</taxon>
        <taxon>Lactobacillales</taxon>
        <taxon>Enterococcaceae</taxon>
        <taxon>Enterococcus</taxon>
    </lineage>
</organism>